<proteinExistence type="predicted"/>
<comment type="caution">
    <text evidence="1">The sequence shown here is derived from an EMBL/GenBank/DDBJ whole genome shotgun (WGS) entry which is preliminary data.</text>
</comment>
<sequence length="130" mass="15224">MWRNRLLREALDDEEEAYVCSLLLTPRAPKKRKHGGSQPGKAANVDRDFTAANEMLVRRSIAAQASWYYRTLSKSATFHHGILPIQNLPPPEVMDFEIPWVFGRDEWPWEGDQQQEPDVLPLYERPYCRR</sequence>
<evidence type="ECO:0000313" key="2">
    <source>
        <dbReference type="Proteomes" id="UP000704712"/>
    </source>
</evidence>
<accession>A0A8S9TSR6</accession>
<reference evidence="1" key="1">
    <citation type="submission" date="2020-03" db="EMBL/GenBank/DDBJ databases">
        <title>Hybrid Assembly of Korean Phytophthora infestans isolates.</title>
        <authorList>
            <person name="Prokchorchik M."/>
            <person name="Lee Y."/>
            <person name="Seo J."/>
            <person name="Cho J.-H."/>
            <person name="Park Y.-E."/>
            <person name="Jang D.-C."/>
            <person name="Im J.-S."/>
            <person name="Choi J.-G."/>
            <person name="Park H.-J."/>
            <person name="Lee G.-B."/>
            <person name="Lee Y.-G."/>
            <person name="Hong S.-Y."/>
            <person name="Cho K."/>
            <person name="Sohn K.H."/>
        </authorList>
    </citation>
    <scope>NUCLEOTIDE SEQUENCE</scope>
    <source>
        <strain evidence="1">KR_2_A2</strain>
    </source>
</reference>
<organism evidence="1 2">
    <name type="scientific">Phytophthora infestans</name>
    <name type="common">Potato late blight agent</name>
    <name type="synonym">Botrytis infestans</name>
    <dbReference type="NCBI Taxonomy" id="4787"/>
    <lineage>
        <taxon>Eukaryota</taxon>
        <taxon>Sar</taxon>
        <taxon>Stramenopiles</taxon>
        <taxon>Oomycota</taxon>
        <taxon>Peronosporomycetes</taxon>
        <taxon>Peronosporales</taxon>
        <taxon>Peronosporaceae</taxon>
        <taxon>Phytophthora</taxon>
    </lineage>
</organism>
<dbReference type="Proteomes" id="UP000704712">
    <property type="component" value="Unassembled WGS sequence"/>
</dbReference>
<name>A0A8S9TSR6_PHYIN</name>
<dbReference type="EMBL" id="JAACNO010002901">
    <property type="protein sequence ID" value="KAF4129977.1"/>
    <property type="molecule type" value="Genomic_DNA"/>
</dbReference>
<gene>
    <name evidence="1" type="ORF">GN958_ATG20869</name>
</gene>
<evidence type="ECO:0000313" key="1">
    <source>
        <dbReference type="EMBL" id="KAF4129977.1"/>
    </source>
</evidence>
<protein>
    <submittedName>
        <fullName evidence="1">Uncharacterized protein</fullName>
    </submittedName>
</protein>
<dbReference type="AlphaFoldDB" id="A0A8S9TSR6"/>